<organism evidence="2 3">
    <name type="scientific">Rohdeia mirabilis</name>
    <dbReference type="NCBI Taxonomy" id="2528008"/>
    <lineage>
        <taxon>Bacteria</taxon>
        <taxon>Pseudomonadati</taxon>
        <taxon>Planctomycetota</taxon>
        <taxon>Planctomycetia</taxon>
        <taxon>Planctomycetia incertae sedis</taxon>
        <taxon>Rohdeia</taxon>
    </lineage>
</organism>
<dbReference type="RefSeq" id="WP_145191467.1">
    <property type="nucleotide sequence ID" value="NZ_CP036290.1"/>
</dbReference>
<evidence type="ECO:0008006" key="4">
    <source>
        <dbReference type="Google" id="ProtNLM"/>
    </source>
</evidence>
<keyword evidence="1" id="KW-0732">Signal</keyword>
<feature type="signal peptide" evidence="1">
    <location>
        <begin position="1"/>
        <end position="32"/>
    </location>
</feature>
<dbReference type="Proteomes" id="UP000319342">
    <property type="component" value="Chromosome"/>
</dbReference>
<name>A0A518D4H5_9BACT</name>
<proteinExistence type="predicted"/>
<reference evidence="2 3" key="1">
    <citation type="submission" date="2019-02" db="EMBL/GenBank/DDBJ databases">
        <title>Deep-cultivation of Planctomycetes and their phenomic and genomic characterization uncovers novel biology.</title>
        <authorList>
            <person name="Wiegand S."/>
            <person name="Jogler M."/>
            <person name="Boedeker C."/>
            <person name="Pinto D."/>
            <person name="Vollmers J."/>
            <person name="Rivas-Marin E."/>
            <person name="Kohn T."/>
            <person name="Peeters S.H."/>
            <person name="Heuer A."/>
            <person name="Rast P."/>
            <person name="Oberbeckmann S."/>
            <person name="Bunk B."/>
            <person name="Jeske O."/>
            <person name="Meyerdierks A."/>
            <person name="Storesund J.E."/>
            <person name="Kallscheuer N."/>
            <person name="Luecker S."/>
            <person name="Lage O.M."/>
            <person name="Pohl T."/>
            <person name="Merkel B.J."/>
            <person name="Hornburger P."/>
            <person name="Mueller R.-W."/>
            <person name="Bruemmer F."/>
            <person name="Labrenz M."/>
            <person name="Spormann A.M."/>
            <person name="Op den Camp H."/>
            <person name="Overmann J."/>
            <person name="Amann R."/>
            <person name="Jetten M.S.M."/>
            <person name="Mascher T."/>
            <person name="Medema M.H."/>
            <person name="Devos D.P."/>
            <person name="Kaster A.-K."/>
            <person name="Ovreas L."/>
            <person name="Rohde M."/>
            <person name="Galperin M.Y."/>
            <person name="Jogler C."/>
        </authorList>
    </citation>
    <scope>NUCLEOTIDE SEQUENCE [LARGE SCALE GENOMIC DNA]</scope>
    <source>
        <strain evidence="2 3">Pla163</strain>
    </source>
</reference>
<dbReference type="EMBL" id="CP036290">
    <property type="protein sequence ID" value="QDU86370.1"/>
    <property type="molecule type" value="Genomic_DNA"/>
</dbReference>
<protein>
    <recommendedName>
        <fullName evidence="4">Lipoprotein</fullName>
    </recommendedName>
</protein>
<feature type="chain" id="PRO_5022110233" description="Lipoprotein" evidence="1">
    <location>
        <begin position="33"/>
        <end position="137"/>
    </location>
</feature>
<sequence length="137" mass="14266" precursor="true">MHHRRTITRLAAVAVLTACVASIAGCAAPAPACPPPPTGVYVAVRTLESIAPGTERRTVVALLGEPNRVVRLEPTAETPGDELWTWCCDAIEARTGKVLLLTRAEPAATSSTARITFAGGRVLRAWVESPAAQAAGS</sequence>
<dbReference type="PROSITE" id="PS51257">
    <property type="entry name" value="PROKAR_LIPOPROTEIN"/>
    <property type="match status" value="1"/>
</dbReference>
<accession>A0A518D4H5</accession>
<evidence type="ECO:0000313" key="2">
    <source>
        <dbReference type="EMBL" id="QDU86370.1"/>
    </source>
</evidence>
<gene>
    <name evidence="2" type="ORF">Pla163_35210</name>
</gene>
<dbReference type="AlphaFoldDB" id="A0A518D4H5"/>
<evidence type="ECO:0000256" key="1">
    <source>
        <dbReference type="SAM" id="SignalP"/>
    </source>
</evidence>
<keyword evidence="3" id="KW-1185">Reference proteome</keyword>
<evidence type="ECO:0000313" key="3">
    <source>
        <dbReference type="Proteomes" id="UP000319342"/>
    </source>
</evidence>